<protein>
    <recommendedName>
        <fullName evidence="4">Secreted protein</fullName>
    </recommendedName>
</protein>
<reference evidence="2 3" key="1">
    <citation type="submission" date="2024-04" db="EMBL/GenBank/DDBJ databases">
        <title>Phyllosticta paracitricarpa is synonymous to the EU quarantine fungus P. citricarpa based on phylogenomic analyses.</title>
        <authorList>
            <consortium name="Lawrence Berkeley National Laboratory"/>
            <person name="Van Ingen-Buijs V.A."/>
            <person name="Van Westerhoven A.C."/>
            <person name="Haridas S."/>
            <person name="Skiadas P."/>
            <person name="Martin F."/>
            <person name="Groenewald J.Z."/>
            <person name="Crous P.W."/>
            <person name="Seidl M.F."/>
        </authorList>
    </citation>
    <scope>NUCLEOTIDE SEQUENCE [LARGE SCALE GENOMIC DNA]</scope>
    <source>
        <strain evidence="2 3">CBS 122670</strain>
    </source>
</reference>
<accession>A0ABR1LZE6</accession>
<gene>
    <name evidence="2" type="ORF">IWX46DRAFT_195098</name>
</gene>
<name>A0ABR1LZE6_9PEZI</name>
<feature type="chain" id="PRO_5047207182" description="Secreted protein" evidence="1">
    <location>
        <begin position="25"/>
        <end position="96"/>
    </location>
</feature>
<organism evidence="2 3">
    <name type="scientific">Phyllosticta citricarpa</name>
    <dbReference type="NCBI Taxonomy" id="55181"/>
    <lineage>
        <taxon>Eukaryota</taxon>
        <taxon>Fungi</taxon>
        <taxon>Dikarya</taxon>
        <taxon>Ascomycota</taxon>
        <taxon>Pezizomycotina</taxon>
        <taxon>Dothideomycetes</taxon>
        <taxon>Dothideomycetes incertae sedis</taxon>
        <taxon>Botryosphaeriales</taxon>
        <taxon>Phyllostictaceae</taxon>
        <taxon>Phyllosticta</taxon>
    </lineage>
</organism>
<evidence type="ECO:0000313" key="2">
    <source>
        <dbReference type="EMBL" id="KAK7540110.1"/>
    </source>
</evidence>
<comment type="caution">
    <text evidence="2">The sequence shown here is derived from an EMBL/GenBank/DDBJ whole genome shotgun (WGS) entry which is preliminary data.</text>
</comment>
<evidence type="ECO:0000256" key="1">
    <source>
        <dbReference type="SAM" id="SignalP"/>
    </source>
</evidence>
<evidence type="ECO:0008006" key="4">
    <source>
        <dbReference type="Google" id="ProtNLM"/>
    </source>
</evidence>
<feature type="signal peptide" evidence="1">
    <location>
        <begin position="1"/>
        <end position="24"/>
    </location>
</feature>
<proteinExistence type="predicted"/>
<keyword evidence="3" id="KW-1185">Reference proteome</keyword>
<evidence type="ECO:0000313" key="3">
    <source>
        <dbReference type="Proteomes" id="UP001365128"/>
    </source>
</evidence>
<dbReference type="Proteomes" id="UP001365128">
    <property type="component" value="Unassembled WGS sequence"/>
</dbReference>
<keyword evidence="1" id="KW-0732">Signal</keyword>
<dbReference type="EMBL" id="JBBPDW010000027">
    <property type="protein sequence ID" value="KAK7540110.1"/>
    <property type="molecule type" value="Genomic_DNA"/>
</dbReference>
<sequence length="96" mass="10300">MVCLCVRAARATLLFLWTTGRLHHHTTVDVKRDGRSLDLTVVVSHGSVGVSVGGVVHQSRDGGDPQREICVCEDEAEAVDGIDMAVTARNAMNVVM</sequence>